<organism evidence="2 3">
    <name type="scientific">Streptomyces lasiicapitis</name>
    <dbReference type="NCBI Taxonomy" id="1923961"/>
    <lineage>
        <taxon>Bacteria</taxon>
        <taxon>Bacillati</taxon>
        <taxon>Actinomycetota</taxon>
        <taxon>Actinomycetes</taxon>
        <taxon>Kitasatosporales</taxon>
        <taxon>Streptomycetaceae</taxon>
        <taxon>Streptomyces</taxon>
    </lineage>
</organism>
<feature type="region of interest" description="Disordered" evidence="1">
    <location>
        <begin position="157"/>
        <end position="176"/>
    </location>
</feature>
<evidence type="ECO:0000256" key="1">
    <source>
        <dbReference type="SAM" id="MobiDB-lite"/>
    </source>
</evidence>
<gene>
    <name evidence="2" type="ORF">GCM10012286_79630</name>
</gene>
<proteinExistence type="predicted"/>
<dbReference type="Proteomes" id="UP000656881">
    <property type="component" value="Unassembled WGS sequence"/>
</dbReference>
<comment type="caution">
    <text evidence="2">The sequence shown here is derived from an EMBL/GenBank/DDBJ whole genome shotgun (WGS) entry which is preliminary data.</text>
</comment>
<sequence>MRALHSRDLTGCAMTYASVLDWPIAVGHRYRRTGGCTCQDTDPGGLCPAPGAHPRAIPVEPLAADAVATAFDQAPGASIIAACGLFDVITLPYLLGAGLMVRLDRLPVHTPCLMTGQARASLLVSPGTARELSGYAGVTVRSGTHGWVALPPSHQTRWDTAPEPGQPLPRAGDLDPHLQRVAEIASREAKRPTS</sequence>
<evidence type="ECO:0000313" key="3">
    <source>
        <dbReference type="Proteomes" id="UP000656881"/>
    </source>
</evidence>
<reference evidence="3" key="1">
    <citation type="journal article" date="2019" name="Int. J. Syst. Evol. Microbiol.">
        <title>The Global Catalogue of Microorganisms (GCM) 10K type strain sequencing project: providing services to taxonomists for standard genome sequencing and annotation.</title>
        <authorList>
            <consortium name="The Broad Institute Genomics Platform"/>
            <consortium name="The Broad Institute Genome Sequencing Center for Infectious Disease"/>
            <person name="Wu L."/>
            <person name="Ma J."/>
        </authorList>
    </citation>
    <scope>NUCLEOTIDE SEQUENCE [LARGE SCALE GENOMIC DNA]</scope>
    <source>
        <strain evidence="3">CGMCC 4.7349</strain>
    </source>
</reference>
<protein>
    <submittedName>
        <fullName evidence="2">DNA primase</fullName>
    </submittedName>
</protein>
<accession>A0ABQ2MUQ8</accession>
<dbReference type="EMBL" id="BMNG01000026">
    <property type="protein sequence ID" value="GGO59011.1"/>
    <property type="molecule type" value="Genomic_DNA"/>
</dbReference>
<evidence type="ECO:0000313" key="2">
    <source>
        <dbReference type="EMBL" id="GGO59011.1"/>
    </source>
</evidence>
<keyword evidence="3" id="KW-1185">Reference proteome</keyword>
<name>A0ABQ2MUQ8_9ACTN</name>